<organism evidence="1 2">
    <name type="scientific">Dryococelus australis</name>
    <dbReference type="NCBI Taxonomy" id="614101"/>
    <lineage>
        <taxon>Eukaryota</taxon>
        <taxon>Metazoa</taxon>
        <taxon>Ecdysozoa</taxon>
        <taxon>Arthropoda</taxon>
        <taxon>Hexapoda</taxon>
        <taxon>Insecta</taxon>
        <taxon>Pterygota</taxon>
        <taxon>Neoptera</taxon>
        <taxon>Polyneoptera</taxon>
        <taxon>Phasmatodea</taxon>
        <taxon>Verophasmatodea</taxon>
        <taxon>Anareolatae</taxon>
        <taxon>Phasmatidae</taxon>
        <taxon>Eurycanthinae</taxon>
        <taxon>Dryococelus</taxon>
    </lineage>
</organism>
<keyword evidence="2" id="KW-1185">Reference proteome</keyword>
<proteinExistence type="predicted"/>
<dbReference type="Proteomes" id="UP001159363">
    <property type="component" value="Chromosome 8"/>
</dbReference>
<gene>
    <name evidence="1" type="ORF">PR048_023483</name>
</gene>
<evidence type="ECO:0000313" key="1">
    <source>
        <dbReference type="EMBL" id="KAJ8875587.1"/>
    </source>
</evidence>
<comment type="caution">
    <text evidence="1">The sequence shown here is derived from an EMBL/GenBank/DDBJ whole genome shotgun (WGS) entry which is preliminary data.</text>
</comment>
<dbReference type="EMBL" id="JARBHB010000009">
    <property type="protein sequence ID" value="KAJ8875587.1"/>
    <property type="molecule type" value="Genomic_DNA"/>
</dbReference>
<evidence type="ECO:0000313" key="2">
    <source>
        <dbReference type="Proteomes" id="UP001159363"/>
    </source>
</evidence>
<accession>A0ABQ9GU86</accession>
<reference evidence="1 2" key="1">
    <citation type="submission" date="2023-02" db="EMBL/GenBank/DDBJ databases">
        <title>LHISI_Scaffold_Assembly.</title>
        <authorList>
            <person name="Stuart O.P."/>
            <person name="Cleave R."/>
            <person name="Magrath M.J.L."/>
            <person name="Mikheyev A.S."/>
        </authorList>
    </citation>
    <scope>NUCLEOTIDE SEQUENCE [LARGE SCALE GENOMIC DNA]</scope>
    <source>
        <strain evidence="1">Daus_M_001</strain>
        <tissue evidence="1">Leg muscle</tissue>
    </source>
</reference>
<sequence>MSNTLVPKMAALGEECQRRKLPLTSSKISAASRLVPSQEPVAIWTTRFLYPARPRKKKLKVLSYRLEMEVHRQIPNVNEVKNVVPTSQALLHLLTEHRIPPLEYIFTSNSAPVTHLTAALLHHPAKQWSEALSKFFGKQYGNPII</sequence>
<name>A0ABQ9GU86_9NEOP</name>
<protein>
    <submittedName>
        <fullName evidence="1">Uncharacterized protein</fullName>
    </submittedName>
</protein>